<dbReference type="EMBL" id="VXIV02000359">
    <property type="protein sequence ID" value="KAF6038766.1"/>
    <property type="molecule type" value="Genomic_DNA"/>
</dbReference>
<dbReference type="Proteomes" id="UP000593567">
    <property type="component" value="Unassembled WGS sequence"/>
</dbReference>
<sequence>MLKVLVKYACETLLYSIGSGNTWTDWTSCGITCGNQWGKRYRSQKCDLTEDEQISELCKDVYFLQVEPEWCFGEGKCPEVEIVPTLIPEESRAVNLPPVEHEAAPYISATIFFVTLGAILAVIAFDIPALILQIQIKMIANIRQACGSKPKPAA</sequence>
<evidence type="ECO:0000256" key="1">
    <source>
        <dbReference type="SAM" id="Phobius"/>
    </source>
</evidence>
<organism evidence="2 3">
    <name type="scientific">Bugula neritina</name>
    <name type="common">Brown bryozoan</name>
    <name type="synonym">Sertularia neritina</name>
    <dbReference type="NCBI Taxonomy" id="10212"/>
    <lineage>
        <taxon>Eukaryota</taxon>
        <taxon>Metazoa</taxon>
        <taxon>Spiralia</taxon>
        <taxon>Lophotrochozoa</taxon>
        <taxon>Bryozoa</taxon>
        <taxon>Gymnolaemata</taxon>
        <taxon>Cheilostomatida</taxon>
        <taxon>Flustrina</taxon>
        <taxon>Buguloidea</taxon>
        <taxon>Bugulidae</taxon>
        <taxon>Bugula</taxon>
    </lineage>
</organism>
<name>A0A7J7KLR2_BUGNE</name>
<protein>
    <submittedName>
        <fullName evidence="2">Uncharacterized protein</fullName>
    </submittedName>
</protein>
<feature type="transmembrane region" description="Helical" evidence="1">
    <location>
        <begin position="106"/>
        <end position="132"/>
    </location>
</feature>
<keyword evidence="1" id="KW-0812">Transmembrane</keyword>
<keyword evidence="1" id="KW-0472">Membrane</keyword>
<proteinExistence type="predicted"/>
<keyword evidence="3" id="KW-1185">Reference proteome</keyword>
<reference evidence="2" key="1">
    <citation type="submission" date="2020-06" db="EMBL/GenBank/DDBJ databases">
        <title>Draft genome of Bugula neritina, a colonial animal packing powerful symbionts and potential medicines.</title>
        <authorList>
            <person name="Rayko M."/>
        </authorList>
    </citation>
    <scope>NUCLEOTIDE SEQUENCE [LARGE SCALE GENOMIC DNA]</scope>
    <source>
        <strain evidence="2">Kwan_BN1</strain>
    </source>
</reference>
<comment type="caution">
    <text evidence="2">The sequence shown here is derived from an EMBL/GenBank/DDBJ whole genome shotgun (WGS) entry which is preliminary data.</text>
</comment>
<dbReference type="AlphaFoldDB" id="A0A7J7KLR2"/>
<dbReference type="SUPFAM" id="SSF82895">
    <property type="entry name" value="TSP-1 type 1 repeat"/>
    <property type="match status" value="1"/>
</dbReference>
<evidence type="ECO:0000313" key="2">
    <source>
        <dbReference type="EMBL" id="KAF6038766.1"/>
    </source>
</evidence>
<gene>
    <name evidence="2" type="ORF">EB796_002919</name>
</gene>
<keyword evidence="1" id="KW-1133">Transmembrane helix</keyword>
<dbReference type="InterPro" id="IPR036383">
    <property type="entry name" value="TSP1_rpt_sf"/>
</dbReference>
<evidence type="ECO:0000313" key="3">
    <source>
        <dbReference type="Proteomes" id="UP000593567"/>
    </source>
</evidence>
<accession>A0A7J7KLR2</accession>